<reference evidence="4" key="1">
    <citation type="submission" date="2024-04" db="EMBL/GenBank/DDBJ databases">
        <title>Phylogenomic analyses of a clade within the roseobacter group suggest taxonomic reassignments of species of the genera Aestuariivita, Citreicella, Loktanella, Nautella, Pelagibaca, Ruegeria, Thalassobius, Thiobacimonas and Tropicibacter, and the proposal o.</title>
        <authorList>
            <person name="Jeon C.O."/>
        </authorList>
    </citation>
    <scope>NUCLEOTIDE SEQUENCE [LARGE SCALE GENOMIC DNA]</scope>
    <source>
        <strain evidence="4">BS5-3</strain>
    </source>
</reference>
<gene>
    <name evidence="3" type="ORF">AABB29_01705</name>
</gene>
<keyword evidence="3" id="KW-0282">Flagellum</keyword>
<feature type="region of interest" description="Disordered" evidence="1">
    <location>
        <begin position="104"/>
        <end position="170"/>
    </location>
</feature>
<dbReference type="InterPro" id="IPR038610">
    <property type="entry name" value="FliK-like_C_sf"/>
</dbReference>
<dbReference type="Pfam" id="PF02120">
    <property type="entry name" value="Flg_hook"/>
    <property type="match status" value="1"/>
</dbReference>
<dbReference type="Gene3D" id="3.30.750.140">
    <property type="match status" value="1"/>
</dbReference>
<dbReference type="InterPro" id="IPR021136">
    <property type="entry name" value="Flagellar_hook_control-like_C"/>
</dbReference>
<organism evidence="3 4">
    <name type="scientific">Yoonia phaeophyticola</name>
    <dbReference type="NCBI Taxonomy" id="3137369"/>
    <lineage>
        <taxon>Bacteria</taxon>
        <taxon>Pseudomonadati</taxon>
        <taxon>Pseudomonadota</taxon>
        <taxon>Alphaproteobacteria</taxon>
        <taxon>Rhodobacterales</taxon>
        <taxon>Paracoccaceae</taxon>
        <taxon>Yoonia</taxon>
    </lineage>
</organism>
<feature type="domain" description="Flagellar hook-length control protein-like C-terminal" evidence="2">
    <location>
        <begin position="347"/>
        <end position="422"/>
    </location>
</feature>
<evidence type="ECO:0000259" key="2">
    <source>
        <dbReference type="Pfam" id="PF02120"/>
    </source>
</evidence>
<keyword evidence="3" id="KW-0969">Cilium</keyword>
<sequence>MIFFVLADSPKHSVIFLLQKNGHIDSVGEPMTPLPMIETHSTAGVPPAAIANEPTPKGDGEFVDLLEQQTAEEGLVDTPADDQGLEVAPEQNVENPDLVLAPLDPLQKPTQNSNILDTDRPSLTRPDIVTKVATDPEPQAKQKADADQDAAATETDTKPSRVAISGHSSAQTIFESKMPYSRPETNAKVAALMAGDDRIAAPRAEKAADFPRGSQNIEKVQAKPLQTIPKQAEVNAAQNNGIPIDLDVDVESKKHRIKVEQLRPMTHATPSAMPQTTATAIPQFVADASNIMPDLQKQIAEQPTVDADIATTSVLGERSGLGTTPVGATTPSAGPAQVGQQVVNQIATAMMQNGGRVTEIGLNPEELGRVRLSMTAQDTTITLNVVAERPETTDLLRRNIDALAQELRSLGYDDINFSFGGDGTTEAGDEGKPVFDTSDDALTEEQDILAPTQPLTGLDLRL</sequence>
<dbReference type="RefSeq" id="WP_341367510.1">
    <property type="nucleotide sequence ID" value="NZ_CP150951.2"/>
</dbReference>
<keyword evidence="3" id="KW-0966">Cell projection</keyword>
<evidence type="ECO:0000256" key="1">
    <source>
        <dbReference type="SAM" id="MobiDB-lite"/>
    </source>
</evidence>
<evidence type="ECO:0000313" key="3">
    <source>
        <dbReference type="EMBL" id="WZC49400.1"/>
    </source>
</evidence>
<keyword evidence="4" id="KW-1185">Reference proteome</keyword>
<evidence type="ECO:0000313" key="4">
    <source>
        <dbReference type="Proteomes" id="UP001440612"/>
    </source>
</evidence>
<accession>A0ABZ2V611</accession>
<proteinExistence type="predicted"/>
<dbReference type="CDD" id="cd17470">
    <property type="entry name" value="T3SS_Flik_C"/>
    <property type="match status" value="1"/>
</dbReference>
<name>A0ABZ2V611_9RHOB</name>
<protein>
    <submittedName>
        <fullName evidence="3">Flagellar hook-length control protein FliK</fullName>
    </submittedName>
</protein>
<dbReference type="Proteomes" id="UP001440612">
    <property type="component" value="Chromosome"/>
</dbReference>
<dbReference type="EMBL" id="CP150951">
    <property type="protein sequence ID" value="WZC49400.1"/>
    <property type="molecule type" value="Genomic_DNA"/>
</dbReference>